<protein>
    <submittedName>
        <fullName evidence="1">Uncharacterized protein</fullName>
    </submittedName>
</protein>
<name>A0ACB8V0Z1_9EURO</name>
<sequence>MTQDDSAVADLLPVLDSIPDPVGALEASNMCPSIYKSFMKNQYNLKAGPFVTNGPIFEPETSLQEPIAEWIPENPDYSQINTSMLFQSSLDSTFPQVTPPTMASCSCLSYLYLCLSSISTLSSFPLSVHTLTTLYNAARTAKAVIFCEVCPRAFNTSMQNLMLLGTLLNVVADAWLVVSGKDPEALGTVSVDPSHLSLLPNDSELRREHWDKWLRNVIKHAVVGSSVPPIVQAVQSQCMSTPSLLSLVEDLEERQRRRHEDLKAGREPMDALVKSSILSKSYYKEDDEHDYFCLRVIGSVRKVIARFNFGDECQPTTVI</sequence>
<comment type="caution">
    <text evidence="1">The sequence shown here is derived from an EMBL/GenBank/DDBJ whole genome shotgun (WGS) entry which is preliminary data.</text>
</comment>
<proteinExistence type="predicted"/>
<gene>
    <name evidence="1" type="ORF">LOY88_001827</name>
</gene>
<dbReference type="EMBL" id="JALBCA010000020">
    <property type="protein sequence ID" value="KAI2390019.1"/>
    <property type="molecule type" value="Genomic_DNA"/>
</dbReference>
<reference evidence="1" key="1">
    <citation type="journal article" date="2022" name="bioRxiv">
        <title>Population genetic analysis of Ophidiomyces ophidiicola, the causative agent of snake fungal disease, indicates recent introductions to the USA.</title>
        <authorList>
            <person name="Ladner J.T."/>
            <person name="Palmer J.M."/>
            <person name="Ettinger C.L."/>
            <person name="Stajich J.E."/>
            <person name="Farrell T.M."/>
            <person name="Glorioso B.M."/>
            <person name="Lawson B."/>
            <person name="Price S.J."/>
            <person name="Stengle A.G."/>
            <person name="Grear D.A."/>
            <person name="Lorch J.M."/>
        </authorList>
    </citation>
    <scope>NUCLEOTIDE SEQUENCE</scope>
    <source>
        <strain evidence="1">NWHC 24266-5</strain>
    </source>
</reference>
<accession>A0ACB8V0Z1</accession>
<organism evidence="1">
    <name type="scientific">Ophidiomyces ophidiicola</name>
    <dbReference type="NCBI Taxonomy" id="1387563"/>
    <lineage>
        <taxon>Eukaryota</taxon>
        <taxon>Fungi</taxon>
        <taxon>Dikarya</taxon>
        <taxon>Ascomycota</taxon>
        <taxon>Pezizomycotina</taxon>
        <taxon>Eurotiomycetes</taxon>
        <taxon>Eurotiomycetidae</taxon>
        <taxon>Onygenales</taxon>
        <taxon>Onygenaceae</taxon>
        <taxon>Ophidiomyces</taxon>
    </lineage>
</organism>
<evidence type="ECO:0000313" key="1">
    <source>
        <dbReference type="EMBL" id="KAI2390019.1"/>
    </source>
</evidence>